<keyword evidence="3" id="KW-0067">ATP-binding</keyword>
<dbReference type="Proteomes" id="UP001206548">
    <property type="component" value="Unassembled WGS sequence"/>
</dbReference>
<keyword evidence="1" id="KW-0742">SOS response</keyword>
<gene>
    <name evidence="3" type="ORF">NXS10_04890</name>
</gene>
<keyword evidence="3" id="KW-0347">Helicase</keyword>
<proteinExistence type="predicted"/>
<dbReference type="SUPFAM" id="SSF52540">
    <property type="entry name" value="P-loop containing nucleoside triphosphate hydrolases"/>
    <property type="match status" value="1"/>
</dbReference>
<evidence type="ECO:0000313" key="3">
    <source>
        <dbReference type="EMBL" id="MCS4488292.1"/>
    </source>
</evidence>
<reference evidence="3 4" key="1">
    <citation type="journal article" date="2023" name="Int. J. Syst. Evol. Microbiol.">
        <title>Streptococcus sciuri sp. nov., Staphylococcus marylandisciuri sp. nov. and Staphylococcus americanisciuri sp. nov., isolated from faeces of eastern grey squirrel (Sciurus carolinensis).</title>
        <authorList>
            <person name="Volokhov D.V."/>
            <person name="Zagorodnyaya T.A."/>
            <person name="Furtak V.A."/>
            <person name="Nattanmai G."/>
            <person name="Randall L."/>
            <person name="Jose S."/>
            <person name="Gao Y."/>
            <person name="Eisenberg T."/>
            <person name="Delmonte P."/>
            <person name="Blom J."/>
            <person name="Mitchell K.K."/>
        </authorList>
    </citation>
    <scope>NUCLEOTIDE SEQUENCE [LARGE SCALE GENOMIC DNA]</scope>
    <source>
        <strain evidence="3 4">SQ9-PEA</strain>
    </source>
</reference>
<protein>
    <submittedName>
        <fullName evidence="3">DEAD/DEAH box helicase family protein</fullName>
    </submittedName>
</protein>
<dbReference type="Gene3D" id="3.40.50.300">
    <property type="entry name" value="P-loop containing nucleotide triphosphate hydrolases"/>
    <property type="match status" value="1"/>
</dbReference>
<keyword evidence="1" id="KW-0227">DNA damage</keyword>
<dbReference type="InterPro" id="IPR014001">
    <property type="entry name" value="Helicase_ATP-bd"/>
</dbReference>
<dbReference type="Pfam" id="PF04851">
    <property type="entry name" value="ResIII"/>
    <property type="match status" value="1"/>
</dbReference>
<dbReference type="SMART" id="SM00487">
    <property type="entry name" value="DEXDc"/>
    <property type="match status" value="1"/>
</dbReference>
<organism evidence="3 4">
    <name type="scientific">Streptococcus sciuri</name>
    <dbReference type="NCBI Taxonomy" id="2973939"/>
    <lineage>
        <taxon>Bacteria</taxon>
        <taxon>Bacillati</taxon>
        <taxon>Bacillota</taxon>
        <taxon>Bacilli</taxon>
        <taxon>Lactobacillales</taxon>
        <taxon>Streptococcaceae</taxon>
        <taxon>Streptococcus</taxon>
    </lineage>
</organism>
<dbReference type="GO" id="GO:0004386">
    <property type="term" value="F:helicase activity"/>
    <property type="evidence" value="ECO:0007669"/>
    <property type="project" value="UniProtKB-KW"/>
</dbReference>
<keyword evidence="4" id="KW-1185">Reference proteome</keyword>
<feature type="domain" description="Helicase ATP-binding" evidence="2">
    <location>
        <begin position="51"/>
        <end position="241"/>
    </location>
</feature>
<dbReference type="PANTHER" id="PTHR47396">
    <property type="entry name" value="TYPE I RESTRICTION ENZYME ECOKI R PROTEIN"/>
    <property type="match status" value="1"/>
</dbReference>
<dbReference type="EMBL" id="JANUXX010000005">
    <property type="protein sequence ID" value="MCS4488292.1"/>
    <property type="molecule type" value="Genomic_DNA"/>
</dbReference>
<dbReference type="InterPro" id="IPR027417">
    <property type="entry name" value="P-loop_NTPase"/>
</dbReference>
<dbReference type="RefSeq" id="WP_259138299.1">
    <property type="nucleotide sequence ID" value="NZ_JANUXX010000005.1"/>
</dbReference>
<keyword evidence="3" id="KW-0547">Nucleotide-binding</keyword>
<evidence type="ECO:0000256" key="1">
    <source>
        <dbReference type="ARBA" id="ARBA00023236"/>
    </source>
</evidence>
<dbReference type="InterPro" id="IPR050742">
    <property type="entry name" value="Helicase_Restrict-Modif_Enz"/>
</dbReference>
<comment type="caution">
    <text evidence="3">The sequence shown here is derived from an EMBL/GenBank/DDBJ whole genome shotgun (WGS) entry which is preliminary data.</text>
</comment>
<sequence>MDFLYETYNVASDFIDFKALVSSRFEKNLKYSLRTYQREALGRYLYYKNDEKNRVLPEHVLFNMATGSGKTLLMASIILEKYQQGERHFIFFVNNDNILTKTRDNFLTQGASKYLFADKIIIDNQVVSVREVTDFSDANPDAINIVFTTIQKLHQDLNTPRENRLSYEQFEDISVVLLADEAHHLNAGLNASEKKDNNSWTATIENIQKTAKKSSLFEFTATIDLTDKNIAQKYKKHLLYKYDLKEFRLDKYSKDVLFHLVDSDVSTRMLQAILISQFRKKIALKHGINLKPLVMFKS</sequence>
<dbReference type="InterPro" id="IPR006935">
    <property type="entry name" value="Helicase/UvrB_N"/>
</dbReference>
<dbReference type="PANTHER" id="PTHR47396:SF1">
    <property type="entry name" value="ATP-DEPENDENT HELICASE IRC3-RELATED"/>
    <property type="match status" value="1"/>
</dbReference>
<name>A0ABT2F8Z3_9STRE</name>
<keyword evidence="3" id="KW-0378">Hydrolase</keyword>
<dbReference type="PROSITE" id="PS51192">
    <property type="entry name" value="HELICASE_ATP_BIND_1"/>
    <property type="match status" value="1"/>
</dbReference>
<accession>A0ABT2F8Z3</accession>
<evidence type="ECO:0000313" key="4">
    <source>
        <dbReference type="Proteomes" id="UP001206548"/>
    </source>
</evidence>
<evidence type="ECO:0000259" key="2">
    <source>
        <dbReference type="PROSITE" id="PS51192"/>
    </source>
</evidence>